<gene>
    <name evidence="2" type="ORF">PPRIM_AZ9-3.1.T0290164</name>
</gene>
<feature type="region of interest" description="Disordered" evidence="1">
    <location>
        <begin position="236"/>
        <end position="315"/>
    </location>
</feature>
<reference evidence="2" key="1">
    <citation type="submission" date="2021-01" db="EMBL/GenBank/DDBJ databases">
        <authorList>
            <consortium name="Genoscope - CEA"/>
            <person name="William W."/>
        </authorList>
    </citation>
    <scope>NUCLEOTIDE SEQUENCE</scope>
</reference>
<name>A0A8S1L2V9_PARPR</name>
<evidence type="ECO:0000256" key="1">
    <source>
        <dbReference type="SAM" id="MobiDB-lite"/>
    </source>
</evidence>
<dbReference type="AlphaFoldDB" id="A0A8S1L2V9"/>
<feature type="compositionally biased region" description="Basic and acidic residues" evidence="1">
    <location>
        <begin position="266"/>
        <end position="277"/>
    </location>
</feature>
<organism evidence="2 3">
    <name type="scientific">Paramecium primaurelia</name>
    <dbReference type="NCBI Taxonomy" id="5886"/>
    <lineage>
        <taxon>Eukaryota</taxon>
        <taxon>Sar</taxon>
        <taxon>Alveolata</taxon>
        <taxon>Ciliophora</taxon>
        <taxon>Intramacronucleata</taxon>
        <taxon>Oligohymenophorea</taxon>
        <taxon>Peniculida</taxon>
        <taxon>Parameciidae</taxon>
        <taxon>Paramecium</taxon>
    </lineage>
</organism>
<protein>
    <submittedName>
        <fullName evidence="2">Uncharacterized protein</fullName>
    </submittedName>
</protein>
<feature type="compositionally biased region" description="Low complexity" evidence="1">
    <location>
        <begin position="236"/>
        <end position="245"/>
    </location>
</feature>
<dbReference type="EMBL" id="CAJJDM010000028">
    <property type="protein sequence ID" value="CAD8059782.1"/>
    <property type="molecule type" value="Genomic_DNA"/>
</dbReference>
<evidence type="ECO:0000313" key="3">
    <source>
        <dbReference type="Proteomes" id="UP000688137"/>
    </source>
</evidence>
<feature type="compositionally biased region" description="Polar residues" evidence="1">
    <location>
        <begin position="281"/>
        <end position="291"/>
    </location>
</feature>
<dbReference type="Proteomes" id="UP000688137">
    <property type="component" value="Unassembled WGS sequence"/>
</dbReference>
<proteinExistence type="predicted"/>
<feature type="compositionally biased region" description="Polar residues" evidence="1">
    <location>
        <begin position="300"/>
        <end position="309"/>
    </location>
</feature>
<comment type="caution">
    <text evidence="2">The sequence shown here is derived from an EMBL/GenBank/DDBJ whole genome shotgun (WGS) entry which is preliminary data.</text>
</comment>
<sequence>MNYSNYSEQHRRSVSPILKTTSEDRKMLHHNKENYIQYLEQQLEKAATMVHKKYEQRMRGIEQLIENHDEKLKNFIKLIKLLQNFAENQEQENGKITRHINTKMEELYHNELRNINQQLHETQYRLELLEATQLKDQQQVFEQFEKSINRKIDVMMSEIRQSALKVDYQKLEQRIINLETPPENQIKIQDTQRQNHDKIVEQQLNDLKLLMDNLLKDQDVVKNNVQNLHLDLNQQKLQSQSQPQRQSRKSVAQQSEGESIMKPKLSAKDNNTKTDKKNQRKNSLSRSQSNKKPIDKKNIKLNQTKTSKNGLHKKN</sequence>
<accession>A0A8S1L2V9</accession>
<evidence type="ECO:0000313" key="2">
    <source>
        <dbReference type="EMBL" id="CAD8059782.1"/>
    </source>
</evidence>
<keyword evidence="3" id="KW-1185">Reference proteome</keyword>
<dbReference type="OMA" id="VMMSEIR"/>